<reference evidence="2 3" key="1">
    <citation type="submission" date="2014-04" db="EMBL/GenBank/DDBJ databases">
        <authorList>
            <person name="Sears C."/>
            <person name="Carroll K."/>
            <person name="Sack B.R."/>
            <person name="Qadri F."/>
            <person name="Myers L.L."/>
            <person name="Chung G.-T."/>
            <person name="Escheverria P."/>
            <person name="Fraser C.M."/>
            <person name="Sadzewicz L."/>
            <person name="Shefchek K.A."/>
            <person name="Tallon L."/>
            <person name="Das S.P."/>
            <person name="Daugherty S."/>
            <person name="Mongodin E.F."/>
        </authorList>
    </citation>
    <scope>NUCLEOTIDE SEQUENCE [LARGE SCALE GENOMIC DNA]</scope>
    <source>
        <strain evidence="3">3775 SL(B) 10 (iv)</strain>
    </source>
</reference>
<accession>A0A078REC0</accession>
<dbReference type="EMBL" id="JNHI01000001">
    <property type="protein sequence ID" value="KDS33859.1"/>
    <property type="molecule type" value="Genomic_DNA"/>
</dbReference>
<evidence type="ECO:0000313" key="2">
    <source>
        <dbReference type="EMBL" id="KDS33859.1"/>
    </source>
</evidence>
<protein>
    <submittedName>
        <fullName evidence="2">Uncharacterized protein</fullName>
    </submittedName>
</protein>
<proteinExistence type="predicted"/>
<comment type="caution">
    <text evidence="2">The sequence shown here is derived from an EMBL/GenBank/DDBJ whole genome shotgun (WGS) entry which is preliminary data.</text>
</comment>
<dbReference type="Proteomes" id="UP000028134">
    <property type="component" value="Unassembled WGS sequence"/>
</dbReference>
<gene>
    <name evidence="2" type="ORF">M097_0119</name>
</gene>
<dbReference type="PATRIC" id="fig|1339350.3.peg.114"/>
<feature type="region of interest" description="Disordered" evidence="1">
    <location>
        <begin position="1"/>
        <end position="20"/>
    </location>
</feature>
<evidence type="ECO:0000256" key="1">
    <source>
        <dbReference type="SAM" id="MobiDB-lite"/>
    </source>
</evidence>
<sequence length="52" mass="5962">MARTELDDNPSSTEKCRKRKSLGTASKVTDISRKSIERTGLFIVVIFIFMQR</sequence>
<organism evidence="2 3">
    <name type="scientific">Phocaeicola vulgatus str. 3775 SL</name>
    <name type="common">B</name>
    <name type="synonym">iv</name>
    <dbReference type="NCBI Taxonomy" id="1339350"/>
    <lineage>
        <taxon>Bacteria</taxon>
        <taxon>Pseudomonadati</taxon>
        <taxon>Bacteroidota</taxon>
        <taxon>Bacteroidia</taxon>
        <taxon>Bacteroidales</taxon>
        <taxon>Bacteroidaceae</taxon>
        <taxon>Phocaeicola</taxon>
    </lineage>
</organism>
<dbReference type="AlphaFoldDB" id="A0A078REC0"/>
<name>A0A078REC0_PHOVU</name>
<evidence type="ECO:0000313" key="3">
    <source>
        <dbReference type="Proteomes" id="UP000028134"/>
    </source>
</evidence>